<evidence type="ECO:0000256" key="6">
    <source>
        <dbReference type="ARBA" id="ARBA00022801"/>
    </source>
</evidence>
<dbReference type="Proteomes" id="UP001501598">
    <property type="component" value="Unassembled WGS sequence"/>
</dbReference>
<keyword evidence="6 9" id="KW-0378">Hydrolase</keyword>
<dbReference type="PRINTS" id="PR00781">
    <property type="entry name" value="LIPOSIGPTASE"/>
</dbReference>
<evidence type="ECO:0000256" key="8">
    <source>
        <dbReference type="ARBA" id="ARBA00023136"/>
    </source>
</evidence>
<keyword evidence="7 9" id="KW-1133">Transmembrane helix</keyword>
<feature type="active site" evidence="9">
    <location>
        <position position="128"/>
    </location>
</feature>
<comment type="caution">
    <text evidence="12">The sequence shown here is derived from an EMBL/GenBank/DDBJ whole genome shotgun (WGS) entry which is preliminary data.</text>
</comment>
<keyword evidence="13" id="KW-1185">Reference proteome</keyword>
<evidence type="ECO:0000256" key="3">
    <source>
        <dbReference type="ARBA" id="ARBA00022670"/>
    </source>
</evidence>
<dbReference type="EC" id="3.4.23.36" evidence="9"/>
<keyword evidence="8 9" id="KW-0472">Membrane</keyword>
<evidence type="ECO:0000256" key="4">
    <source>
        <dbReference type="ARBA" id="ARBA00022692"/>
    </source>
</evidence>
<evidence type="ECO:0000256" key="5">
    <source>
        <dbReference type="ARBA" id="ARBA00022750"/>
    </source>
</evidence>
<dbReference type="RefSeq" id="WP_345416888.1">
    <property type="nucleotide sequence ID" value="NZ_BAABGT010000032.1"/>
</dbReference>
<comment type="catalytic activity">
    <reaction evidence="9 10">
        <text>Release of signal peptides from bacterial membrane prolipoproteins. Hydrolyzes -Xaa-Yaa-Zaa-|-(S,diacylglyceryl)Cys-, in which Xaa is hydrophobic (preferably Leu), and Yaa (Ala or Ser) and Zaa (Gly or Ala) have small, neutral side chains.</text>
        <dbReference type="EC" id="3.4.23.36"/>
    </reaction>
</comment>
<evidence type="ECO:0000256" key="7">
    <source>
        <dbReference type="ARBA" id="ARBA00022989"/>
    </source>
</evidence>
<keyword evidence="4 9" id="KW-0812">Transmembrane</keyword>
<evidence type="ECO:0000256" key="11">
    <source>
        <dbReference type="RuleBase" id="RU004181"/>
    </source>
</evidence>
<evidence type="ECO:0000313" key="13">
    <source>
        <dbReference type="Proteomes" id="UP001501598"/>
    </source>
</evidence>
<feature type="transmembrane region" description="Helical" evidence="9">
    <location>
        <begin position="12"/>
        <end position="38"/>
    </location>
</feature>
<dbReference type="PANTHER" id="PTHR33695">
    <property type="entry name" value="LIPOPROTEIN SIGNAL PEPTIDASE"/>
    <property type="match status" value="1"/>
</dbReference>
<name>A0ABP8RS14_9PSEU</name>
<dbReference type="NCBIfam" id="TIGR00077">
    <property type="entry name" value="lspA"/>
    <property type="match status" value="1"/>
</dbReference>
<protein>
    <recommendedName>
        <fullName evidence="9">Lipoprotein signal peptidase</fullName>
        <ecNumber evidence="9">3.4.23.36</ecNumber>
    </recommendedName>
    <alternativeName>
        <fullName evidence="9">Prolipoprotein signal peptidase</fullName>
    </alternativeName>
    <alternativeName>
        <fullName evidence="9">Signal peptidase II</fullName>
        <shortName evidence="9">SPase II</shortName>
    </alternativeName>
</protein>
<comment type="pathway">
    <text evidence="9">Protein modification; lipoprotein biosynthesis (signal peptide cleavage).</text>
</comment>
<comment type="function">
    <text evidence="9 10">This protein specifically catalyzes the removal of signal peptides from prolipoproteins.</text>
</comment>
<sequence length="179" mass="18809">MTPESPGTPARTVWITAVIAPLVLGLDLLTKTLAVAYLEDQPPVRLFGGLVNLVLVRNPGAAFSMATGYTWIISLIALAVVVVIIRISRKLRSVGWAIALGLILGGAVGNLLDRIFRAPGVLQGHVVDMVSIVRTDGSFFPVFNLADSGVVCGGILLVLLALTGRELDGSRAVKEKAGE</sequence>
<feature type="active site" evidence="9">
    <location>
        <position position="147"/>
    </location>
</feature>
<dbReference type="PANTHER" id="PTHR33695:SF1">
    <property type="entry name" value="LIPOPROTEIN SIGNAL PEPTIDASE"/>
    <property type="match status" value="1"/>
</dbReference>
<dbReference type="InterPro" id="IPR001872">
    <property type="entry name" value="Peptidase_A8"/>
</dbReference>
<dbReference type="PROSITE" id="PS00855">
    <property type="entry name" value="SPASE_II"/>
    <property type="match status" value="1"/>
</dbReference>
<evidence type="ECO:0000256" key="10">
    <source>
        <dbReference type="RuleBase" id="RU000594"/>
    </source>
</evidence>
<gene>
    <name evidence="9 12" type="primary">lspA</name>
    <name evidence="12" type="ORF">GCM10023175_26920</name>
</gene>
<dbReference type="HAMAP" id="MF_00161">
    <property type="entry name" value="LspA"/>
    <property type="match status" value="1"/>
</dbReference>
<evidence type="ECO:0000313" key="12">
    <source>
        <dbReference type="EMBL" id="GAA4545955.1"/>
    </source>
</evidence>
<keyword evidence="5 9" id="KW-0064">Aspartyl protease</keyword>
<comment type="subcellular location">
    <subcellularLocation>
        <location evidence="9">Cell membrane</location>
        <topology evidence="9">Multi-pass membrane protein</topology>
    </subcellularLocation>
</comment>
<keyword evidence="2 9" id="KW-1003">Cell membrane</keyword>
<accession>A0ABP8RS14</accession>
<keyword evidence="3 9" id="KW-0645">Protease</keyword>
<feature type="transmembrane region" description="Helical" evidence="9">
    <location>
        <begin position="139"/>
        <end position="162"/>
    </location>
</feature>
<evidence type="ECO:0000256" key="9">
    <source>
        <dbReference type="HAMAP-Rule" id="MF_00161"/>
    </source>
</evidence>
<feature type="transmembrane region" description="Helical" evidence="9">
    <location>
        <begin position="94"/>
        <end position="112"/>
    </location>
</feature>
<proteinExistence type="inferred from homology"/>
<dbReference type="Pfam" id="PF01252">
    <property type="entry name" value="Peptidase_A8"/>
    <property type="match status" value="1"/>
</dbReference>
<organism evidence="12 13">
    <name type="scientific">Pseudonocardia xishanensis</name>
    <dbReference type="NCBI Taxonomy" id="630995"/>
    <lineage>
        <taxon>Bacteria</taxon>
        <taxon>Bacillati</taxon>
        <taxon>Actinomycetota</taxon>
        <taxon>Actinomycetes</taxon>
        <taxon>Pseudonocardiales</taxon>
        <taxon>Pseudonocardiaceae</taxon>
        <taxon>Pseudonocardia</taxon>
    </lineage>
</organism>
<evidence type="ECO:0000256" key="2">
    <source>
        <dbReference type="ARBA" id="ARBA00022475"/>
    </source>
</evidence>
<evidence type="ECO:0000256" key="1">
    <source>
        <dbReference type="ARBA" id="ARBA00006139"/>
    </source>
</evidence>
<comment type="similarity">
    <text evidence="1 9 11">Belongs to the peptidase A8 family.</text>
</comment>
<reference evidence="13" key="1">
    <citation type="journal article" date="2019" name="Int. J. Syst. Evol. Microbiol.">
        <title>The Global Catalogue of Microorganisms (GCM) 10K type strain sequencing project: providing services to taxonomists for standard genome sequencing and annotation.</title>
        <authorList>
            <consortium name="The Broad Institute Genomics Platform"/>
            <consortium name="The Broad Institute Genome Sequencing Center for Infectious Disease"/>
            <person name="Wu L."/>
            <person name="Ma J."/>
        </authorList>
    </citation>
    <scope>NUCLEOTIDE SEQUENCE [LARGE SCALE GENOMIC DNA]</scope>
    <source>
        <strain evidence="13">JCM 17906</strain>
    </source>
</reference>
<dbReference type="EMBL" id="BAABGT010000032">
    <property type="protein sequence ID" value="GAA4545955.1"/>
    <property type="molecule type" value="Genomic_DNA"/>
</dbReference>
<feature type="transmembrane region" description="Helical" evidence="9">
    <location>
        <begin position="68"/>
        <end position="87"/>
    </location>
</feature>